<evidence type="ECO:0000259" key="6">
    <source>
        <dbReference type="Pfam" id="PF04545"/>
    </source>
</evidence>
<dbReference type="InterPro" id="IPR007630">
    <property type="entry name" value="RNA_pol_sigma70_r4"/>
</dbReference>
<evidence type="ECO:0000259" key="5">
    <source>
        <dbReference type="Pfam" id="PF04542"/>
    </source>
</evidence>
<gene>
    <name evidence="7" type="ORF">DY218_31990</name>
</gene>
<organism evidence="7 8">
    <name type="scientific">Streptomyces triticagri</name>
    <dbReference type="NCBI Taxonomy" id="2293568"/>
    <lineage>
        <taxon>Bacteria</taxon>
        <taxon>Bacillati</taxon>
        <taxon>Actinomycetota</taxon>
        <taxon>Actinomycetes</taxon>
        <taxon>Kitasatosporales</taxon>
        <taxon>Streptomycetaceae</taxon>
        <taxon>Streptomyces</taxon>
    </lineage>
</organism>
<dbReference type="InterPro" id="IPR014284">
    <property type="entry name" value="RNA_pol_sigma-70_dom"/>
</dbReference>
<dbReference type="SUPFAM" id="SSF88659">
    <property type="entry name" value="Sigma3 and sigma4 domains of RNA polymerase sigma factors"/>
    <property type="match status" value="1"/>
</dbReference>
<dbReference type="InterPro" id="IPR013324">
    <property type="entry name" value="RNA_pol_sigma_r3/r4-like"/>
</dbReference>
<dbReference type="InterPro" id="IPR000943">
    <property type="entry name" value="RNA_pol_sigma70"/>
</dbReference>
<dbReference type="PRINTS" id="PR00046">
    <property type="entry name" value="SIGMA70FCT"/>
</dbReference>
<dbReference type="GO" id="GO:0003677">
    <property type="term" value="F:DNA binding"/>
    <property type="evidence" value="ECO:0007669"/>
    <property type="project" value="UniProtKB-KW"/>
</dbReference>
<keyword evidence="1" id="KW-0805">Transcription regulation</keyword>
<dbReference type="Gene3D" id="1.20.120.1810">
    <property type="match status" value="1"/>
</dbReference>
<dbReference type="SUPFAM" id="SSF88946">
    <property type="entry name" value="Sigma2 domain of RNA polymerase sigma factors"/>
    <property type="match status" value="1"/>
</dbReference>
<evidence type="ECO:0000256" key="1">
    <source>
        <dbReference type="ARBA" id="ARBA00023015"/>
    </source>
</evidence>
<dbReference type="Pfam" id="PF04542">
    <property type="entry name" value="Sigma70_r2"/>
    <property type="match status" value="1"/>
</dbReference>
<dbReference type="Gene3D" id="1.20.140.160">
    <property type="match status" value="1"/>
</dbReference>
<reference evidence="7 8" key="1">
    <citation type="submission" date="2018-08" db="EMBL/GenBank/DDBJ databases">
        <title>Isolation, diversity and antifungal activity of Actinobacteria from wheat.</title>
        <authorList>
            <person name="Han C."/>
        </authorList>
    </citation>
    <scope>NUCLEOTIDE SEQUENCE [LARGE SCALE GENOMIC DNA]</scope>
    <source>
        <strain evidence="7 8">NEAU-YY421</strain>
    </source>
</reference>
<name>A0A372LWQ6_9ACTN</name>
<dbReference type="OrthoDB" id="9804285at2"/>
<evidence type="ECO:0000256" key="3">
    <source>
        <dbReference type="ARBA" id="ARBA00023125"/>
    </source>
</evidence>
<keyword evidence="8" id="KW-1185">Reference proteome</keyword>
<keyword evidence="2" id="KW-0731">Sigma factor</keyword>
<dbReference type="GO" id="GO:0016987">
    <property type="term" value="F:sigma factor activity"/>
    <property type="evidence" value="ECO:0007669"/>
    <property type="project" value="UniProtKB-KW"/>
</dbReference>
<sequence>MQTLPAGPEHEVIEQRLIRAWLPMATRLADKYRDRGEEREDLRQVAALGLCKAVQGYDPGRGAFEAYAVPTITGELRRHFRDHTWGVHVPRRVQDLRNRVRTALQLMPDGGSARQVATVAGLTEEEARQGLEALHSYRPLSLSAQPAAQPDGSGLGEYLGETDEGFDVVDDREAARPGLSRLPERERRVLYLRFFRDMTQSQIAARLGVSQVHVSRLISAACADVRAEALGDRVTAGSKQR</sequence>
<dbReference type="Proteomes" id="UP000263094">
    <property type="component" value="Unassembled WGS sequence"/>
</dbReference>
<evidence type="ECO:0000313" key="7">
    <source>
        <dbReference type="EMBL" id="RFU82725.1"/>
    </source>
</evidence>
<dbReference type="CDD" id="cd06171">
    <property type="entry name" value="Sigma70_r4"/>
    <property type="match status" value="1"/>
</dbReference>
<dbReference type="PANTHER" id="PTHR30385">
    <property type="entry name" value="SIGMA FACTOR F FLAGELLAR"/>
    <property type="match status" value="1"/>
</dbReference>
<dbReference type="NCBIfam" id="TIGR02937">
    <property type="entry name" value="sigma70-ECF"/>
    <property type="match status" value="1"/>
</dbReference>
<dbReference type="Pfam" id="PF04545">
    <property type="entry name" value="Sigma70_r4"/>
    <property type="match status" value="1"/>
</dbReference>
<keyword evidence="3" id="KW-0238">DNA-binding</keyword>
<dbReference type="GO" id="GO:0006352">
    <property type="term" value="P:DNA-templated transcription initiation"/>
    <property type="evidence" value="ECO:0007669"/>
    <property type="project" value="InterPro"/>
</dbReference>
<keyword evidence="4" id="KW-0804">Transcription</keyword>
<feature type="domain" description="RNA polymerase sigma-70 region 2" evidence="5">
    <location>
        <begin position="17"/>
        <end position="85"/>
    </location>
</feature>
<accession>A0A372LWQ6</accession>
<evidence type="ECO:0000256" key="4">
    <source>
        <dbReference type="ARBA" id="ARBA00023163"/>
    </source>
</evidence>
<dbReference type="InterPro" id="IPR013325">
    <property type="entry name" value="RNA_pol_sigma_r2"/>
</dbReference>
<protein>
    <submittedName>
        <fullName evidence="7">B/F/G family RNA polymerase sigma-70 factor</fullName>
    </submittedName>
</protein>
<dbReference type="AlphaFoldDB" id="A0A372LWQ6"/>
<dbReference type="PANTHER" id="PTHR30385:SF4">
    <property type="entry name" value="RNA POLYMERASE SIGMA-E FACTOR"/>
    <property type="match status" value="1"/>
</dbReference>
<comment type="caution">
    <text evidence="7">The sequence shown here is derived from an EMBL/GenBank/DDBJ whole genome shotgun (WGS) entry which is preliminary data.</text>
</comment>
<feature type="domain" description="RNA polymerase sigma-70 region 4" evidence="6">
    <location>
        <begin position="179"/>
        <end position="226"/>
    </location>
</feature>
<proteinExistence type="predicted"/>
<evidence type="ECO:0000313" key="8">
    <source>
        <dbReference type="Proteomes" id="UP000263094"/>
    </source>
</evidence>
<dbReference type="InterPro" id="IPR007627">
    <property type="entry name" value="RNA_pol_sigma70_r2"/>
</dbReference>
<evidence type="ECO:0000256" key="2">
    <source>
        <dbReference type="ARBA" id="ARBA00023082"/>
    </source>
</evidence>
<dbReference type="EMBL" id="QUAK01000234">
    <property type="protein sequence ID" value="RFU82725.1"/>
    <property type="molecule type" value="Genomic_DNA"/>
</dbReference>